<evidence type="ECO:0000256" key="1">
    <source>
        <dbReference type="SAM" id="MobiDB-lite"/>
    </source>
</evidence>
<evidence type="ECO:0000313" key="3">
    <source>
        <dbReference type="Proteomes" id="UP001499843"/>
    </source>
</evidence>
<dbReference type="RefSeq" id="WP_344471971.1">
    <property type="nucleotide sequence ID" value="NZ_BAAAQX010000003.1"/>
</dbReference>
<accession>A0ABP5P675</accession>
<proteinExistence type="predicted"/>
<dbReference type="EMBL" id="BAAAQX010000003">
    <property type="protein sequence ID" value="GAA2206078.1"/>
    <property type="molecule type" value="Genomic_DNA"/>
</dbReference>
<evidence type="ECO:0000313" key="2">
    <source>
        <dbReference type="EMBL" id="GAA2206078.1"/>
    </source>
</evidence>
<feature type="region of interest" description="Disordered" evidence="1">
    <location>
        <begin position="1"/>
        <end position="31"/>
    </location>
</feature>
<name>A0ABP5P675_9ACTN</name>
<sequence length="122" mass="14090">MYADPPAPRPKGANESPPASPGGSDGLQHPWKWNPDYQKLIDAWEELLPRLDALTTTLDKAYSLSRSPQTWDAAVGERYVEDIREWRRRLALYRLSVLTALSDKAERMPRWVRTTDVPQPFW</sequence>
<gene>
    <name evidence="2" type="ORF">GCM10009850_015360</name>
</gene>
<reference evidence="3" key="1">
    <citation type="journal article" date="2019" name="Int. J. Syst. Evol. Microbiol.">
        <title>The Global Catalogue of Microorganisms (GCM) 10K type strain sequencing project: providing services to taxonomists for standard genome sequencing and annotation.</title>
        <authorList>
            <consortium name="The Broad Institute Genomics Platform"/>
            <consortium name="The Broad Institute Genome Sequencing Center for Infectious Disease"/>
            <person name="Wu L."/>
            <person name="Ma J."/>
        </authorList>
    </citation>
    <scope>NUCLEOTIDE SEQUENCE [LARGE SCALE GENOMIC DNA]</scope>
    <source>
        <strain evidence="3">JCM 16114</strain>
    </source>
</reference>
<keyword evidence="3" id="KW-1185">Reference proteome</keyword>
<organism evidence="2 3">
    <name type="scientific">Nonomuraea monospora</name>
    <dbReference type="NCBI Taxonomy" id="568818"/>
    <lineage>
        <taxon>Bacteria</taxon>
        <taxon>Bacillati</taxon>
        <taxon>Actinomycetota</taxon>
        <taxon>Actinomycetes</taxon>
        <taxon>Streptosporangiales</taxon>
        <taxon>Streptosporangiaceae</taxon>
        <taxon>Nonomuraea</taxon>
    </lineage>
</organism>
<dbReference type="Proteomes" id="UP001499843">
    <property type="component" value="Unassembled WGS sequence"/>
</dbReference>
<comment type="caution">
    <text evidence="2">The sequence shown here is derived from an EMBL/GenBank/DDBJ whole genome shotgun (WGS) entry which is preliminary data.</text>
</comment>
<protein>
    <submittedName>
        <fullName evidence="2">Uncharacterized protein</fullName>
    </submittedName>
</protein>